<name>A0A087AJB0_9BIFI</name>
<dbReference type="EMBL" id="JGYW01000005">
    <property type="protein sequence ID" value="KFI58860.1"/>
    <property type="molecule type" value="Genomic_DNA"/>
</dbReference>
<comment type="caution">
    <text evidence="1">The sequence shown here is derived from an EMBL/GenBank/DDBJ whole genome shotgun (WGS) entry which is preliminary data.</text>
</comment>
<gene>
    <name evidence="1" type="ORF">BGLCM_1155</name>
</gene>
<dbReference type="Proteomes" id="UP000029074">
    <property type="component" value="Unassembled WGS sequence"/>
</dbReference>
<evidence type="ECO:0000313" key="1">
    <source>
        <dbReference type="EMBL" id="KFI58860.1"/>
    </source>
</evidence>
<organism evidence="1 2">
    <name type="scientific">Bifidobacterium gallicum DSM 20093 = LMG 11596</name>
    <dbReference type="NCBI Taxonomy" id="561180"/>
    <lineage>
        <taxon>Bacteria</taxon>
        <taxon>Bacillati</taxon>
        <taxon>Actinomycetota</taxon>
        <taxon>Actinomycetes</taxon>
        <taxon>Bifidobacteriales</taxon>
        <taxon>Bifidobacteriaceae</taxon>
        <taxon>Bifidobacterium</taxon>
    </lineage>
</organism>
<dbReference type="OrthoDB" id="3230671at2"/>
<dbReference type="PROSITE" id="PS51257">
    <property type="entry name" value="PROKAR_LIPOPROTEIN"/>
    <property type="match status" value="1"/>
</dbReference>
<keyword evidence="2" id="KW-1185">Reference proteome</keyword>
<proteinExistence type="predicted"/>
<dbReference type="RefSeq" id="WP_148401525.1">
    <property type="nucleotide sequence ID" value="NZ_ABXB03000002.1"/>
</dbReference>
<evidence type="ECO:0000313" key="2">
    <source>
        <dbReference type="Proteomes" id="UP000029074"/>
    </source>
</evidence>
<reference evidence="1 2" key="1">
    <citation type="submission" date="2014-03" db="EMBL/GenBank/DDBJ databases">
        <title>Genomics of Bifidobacteria.</title>
        <authorList>
            <person name="Ventura M."/>
            <person name="Milani C."/>
            <person name="Lugli G.A."/>
        </authorList>
    </citation>
    <scope>NUCLEOTIDE SEQUENCE [LARGE SCALE GENOMIC DNA]</scope>
    <source>
        <strain evidence="1 2">LMG 11596</strain>
    </source>
</reference>
<sequence>MKKYVAATLTVVWFCGVCGCQSSATQDSSQKLAVSQKDYVALLLQQTDGRAPDSVKDTLQRALDHEGTISQQDYNQAWQNFSQCIVDCGYSQPVLFTLSNGMKELPLSMLRTCNLKNVTSCCKRMKLPAWTMSR</sequence>
<evidence type="ECO:0008006" key="3">
    <source>
        <dbReference type="Google" id="ProtNLM"/>
    </source>
</evidence>
<protein>
    <recommendedName>
        <fullName evidence="3">Lipoprotein</fullName>
    </recommendedName>
</protein>
<dbReference type="AlphaFoldDB" id="A0A087AJB0"/>
<accession>A0A087AJB0</accession>